<dbReference type="InterPro" id="IPR039261">
    <property type="entry name" value="FNR_nucleotide-bd"/>
</dbReference>
<dbReference type="PROSITE" id="PS51384">
    <property type="entry name" value="FAD_FR"/>
    <property type="match status" value="1"/>
</dbReference>
<dbReference type="GO" id="GO:0016491">
    <property type="term" value="F:oxidoreductase activity"/>
    <property type="evidence" value="ECO:0007669"/>
    <property type="project" value="InterPro"/>
</dbReference>
<dbReference type="EMBL" id="LPWD01000205">
    <property type="protein sequence ID" value="ODS02892.1"/>
    <property type="molecule type" value="Genomic_DNA"/>
</dbReference>
<accession>A0A1E3WBJ2</accession>
<dbReference type="Proteomes" id="UP000095042">
    <property type="component" value="Unassembled WGS sequence"/>
</dbReference>
<sequence>MGKYDSTLLGSEEIAQAARAFHFEKPEGFDFTPGQSIDVVLPEGFPGETGDRRRTFSIVSAPDEDRLTVGTRMRKSAYKQPLAQAPPGEGVIIVGPKGTMALHDEPDRAIVMIAGGIGITPFISIIRSEAEQDSPRPMALLYANHRPRDAAYMDELRAHAKRLDNFHMVATMTAPEDGDGWDGETRRIDPEMVETAASGLPKPHYYIAGTPDMCEDMRQMLDDVGIEDDDIHSEDFTGYT</sequence>
<keyword evidence="4" id="KW-1185">Reference proteome</keyword>
<evidence type="ECO:0000256" key="1">
    <source>
        <dbReference type="ARBA" id="ARBA00034078"/>
    </source>
</evidence>
<gene>
    <name evidence="3" type="ORF">AUC71_12780</name>
</gene>
<dbReference type="PANTHER" id="PTHR47354:SF5">
    <property type="entry name" value="PROTEIN RFBI"/>
    <property type="match status" value="1"/>
</dbReference>
<protein>
    <recommendedName>
        <fullName evidence="2">FAD-binding FR-type domain-containing protein</fullName>
    </recommendedName>
</protein>
<comment type="caution">
    <text evidence="3">The sequence shown here is derived from an EMBL/GenBank/DDBJ whole genome shotgun (WGS) entry which is preliminary data.</text>
</comment>
<dbReference type="InterPro" id="IPR001433">
    <property type="entry name" value="OxRdtase_FAD/NAD-bd"/>
</dbReference>
<evidence type="ECO:0000313" key="3">
    <source>
        <dbReference type="EMBL" id="ODS02892.1"/>
    </source>
</evidence>
<dbReference type="Gene3D" id="2.40.30.10">
    <property type="entry name" value="Translation factors"/>
    <property type="match status" value="1"/>
</dbReference>
<dbReference type="InterPro" id="IPR017927">
    <property type="entry name" value="FAD-bd_FR_type"/>
</dbReference>
<dbReference type="OrthoDB" id="9786134at2"/>
<evidence type="ECO:0000313" key="4">
    <source>
        <dbReference type="Proteomes" id="UP000095042"/>
    </source>
</evidence>
<dbReference type="InterPro" id="IPR017938">
    <property type="entry name" value="Riboflavin_synthase-like_b-brl"/>
</dbReference>
<dbReference type="InterPro" id="IPR001709">
    <property type="entry name" value="Flavoprot_Pyr_Nucl_cyt_Rdtase"/>
</dbReference>
<reference evidence="3 4" key="1">
    <citation type="journal article" date="2016" name="Environ. Microbiol.">
        <title>New Methyloceanibacter diversity from North Sea sediments includes methanotroph containing solely the soluble methane monooxygenase.</title>
        <authorList>
            <person name="Vekeman B."/>
            <person name="Kerckhof F.M."/>
            <person name="Cremers G."/>
            <person name="de Vos P."/>
            <person name="Vandamme P."/>
            <person name="Boon N."/>
            <person name="Op den Camp H.J."/>
            <person name="Heylen K."/>
        </authorList>
    </citation>
    <scope>NUCLEOTIDE SEQUENCE [LARGE SCALE GENOMIC DNA]</scope>
    <source>
        <strain evidence="3 4">R-67177</strain>
    </source>
</reference>
<name>A0A1E3WBJ2_9HYPH</name>
<dbReference type="RefSeq" id="WP_069623909.1">
    <property type="nucleotide sequence ID" value="NZ_LPWD01000205.1"/>
</dbReference>
<comment type="cofactor">
    <cofactor evidence="1">
        <name>[2Fe-2S] cluster</name>
        <dbReference type="ChEBI" id="CHEBI:190135"/>
    </cofactor>
</comment>
<dbReference type="PANTHER" id="PTHR47354">
    <property type="entry name" value="NADH OXIDOREDUCTASE HCR"/>
    <property type="match status" value="1"/>
</dbReference>
<feature type="domain" description="FAD-binding FR-type" evidence="2">
    <location>
        <begin position="1"/>
        <end position="103"/>
    </location>
</feature>
<evidence type="ECO:0000259" key="2">
    <source>
        <dbReference type="PROSITE" id="PS51384"/>
    </source>
</evidence>
<dbReference type="Pfam" id="PF00175">
    <property type="entry name" value="NAD_binding_1"/>
    <property type="match status" value="1"/>
</dbReference>
<organism evidence="3 4">
    <name type="scientific">Methyloceanibacter marginalis</name>
    <dbReference type="NCBI Taxonomy" id="1774971"/>
    <lineage>
        <taxon>Bacteria</taxon>
        <taxon>Pseudomonadati</taxon>
        <taxon>Pseudomonadota</taxon>
        <taxon>Alphaproteobacteria</taxon>
        <taxon>Hyphomicrobiales</taxon>
        <taxon>Hyphomicrobiaceae</taxon>
        <taxon>Methyloceanibacter</taxon>
    </lineage>
</organism>
<dbReference type="Gene3D" id="3.40.50.80">
    <property type="entry name" value="Nucleotide-binding domain of ferredoxin-NADP reductase (FNR) module"/>
    <property type="match status" value="1"/>
</dbReference>
<dbReference type="CDD" id="cd00322">
    <property type="entry name" value="FNR_like"/>
    <property type="match status" value="1"/>
</dbReference>
<dbReference type="PRINTS" id="PR00410">
    <property type="entry name" value="PHEHYDRXLASE"/>
</dbReference>
<dbReference type="SUPFAM" id="SSF52343">
    <property type="entry name" value="Ferredoxin reductase-like, C-terminal NADP-linked domain"/>
    <property type="match status" value="1"/>
</dbReference>
<dbReference type="SUPFAM" id="SSF63380">
    <property type="entry name" value="Riboflavin synthase domain-like"/>
    <property type="match status" value="1"/>
</dbReference>
<dbReference type="InterPro" id="IPR050415">
    <property type="entry name" value="MRET"/>
</dbReference>
<dbReference type="PRINTS" id="PR00371">
    <property type="entry name" value="FPNCR"/>
</dbReference>
<dbReference type="AlphaFoldDB" id="A0A1E3WBJ2"/>
<proteinExistence type="predicted"/>